<dbReference type="HAMAP" id="MF_00027">
    <property type="entry name" value="CobB_CbiA"/>
    <property type="match status" value="1"/>
</dbReference>
<feature type="domain" description="CobB/CobQ-like glutamine amidotransferase" evidence="9">
    <location>
        <begin position="242"/>
        <end position="422"/>
    </location>
</feature>
<name>A0ABQ2D205_9DEIO</name>
<dbReference type="EMBL" id="BMOD01000012">
    <property type="protein sequence ID" value="GGJ42406.1"/>
    <property type="molecule type" value="Genomic_DNA"/>
</dbReference>
<dbReference type="CDD" id="cd05388">
    <property type="entry name" value="CobB_N"/>
    <property type="match status" value="1"/>
</dbReference>
<sequence>MTARLMVAAAHSGAGKTTVSSLICAGLKAQGLQVQPFKLGPDYLDPTHLSHAAGMKARNLDSYLLPPERLQSLFHLGSRNADLCVLEGVMGFFDGKSPLSDEHSTADLARLLNCPVVLVLDAAGTARTIAAVAQGLIQFAEGIQVCGVILNQVGSARHAELCEMALNQAGIRCFGFLSKQPELALPSRHLGLLEAEQHHVPLKTLIQASSTLDLQGLLEVAKSAPARSGNPEHLEPLAKVRLGIAQDEAFSFYYQDALDLLQQLGAELLPFSPIRDAGVPDCDGLLIGGGYPEAHAAELSQNSSMRESIRAFAASGNPVVAECGGLMYLSEQLTDQDGKVFEMCGVVPYQTHMTSRLTLGYREVTFLQDTPLGRAGTQVRGHEFHHSSLQHVAFQPAYQTEQGPEGYASGNILASYVHLHYAGFPVLAEHLVGALEGAGHHP</sequence>
<comment type="caution">
    <text evidence="10">The sequence shown here is derived from an EMBL/GenBank/DDBJ whole genome shotgun (WGS) entry which is preliminary data.</text>
</comment>
<evidence type="ECO:0000256" key="6">
    <source>
        <dbReference type="ARBA" id="ARBA00022962"/>
    </source>
</evidence>
<dbReference type="InterPro" id="IPR002586">
    <property type="entry name" value="CobQ/CobB/MinD/ParA_Nub-bd_dom"/>
</dbReference>
<evidence type="ECO:0000256" key="1">
    <source>
        <dbReference type="ARBA" id="ARBA00001946"/>
    </source>
</evidence>
<evidence type="ECO:0000256" key="3">
    <source>
        <dbReference type="ARBA" id="ARBA00022741"/>
    </source>
</evidence>
<evidence type="ECO:0000259" key="9">
    <source>
        <dbReference type="Pfam" id="PF07685"/>
    </source>
</evidence>
<comment type="domain">
    <text evidence="7">Comprises of two domains. The C-terminal domain contains the binding site for glutamine and catalyzes the hydrolysis of this substrate to glutamate and ammonia. The N-terminal domain is anticipated to bind ATP and cobyrinate and catalyzes the ultimate synthesis of the diamide product. The ammonia produced via the glutaminase domain is probably translocated to the adjacent domain via a molecular tunnel, where it reacts with an activated intermediate.</text>
</comment>
<dbReference type="Gene3D" id="3.40.50.880">
    <property type="match status" value="1"/>
</dbReference>
<dbReference type="PANTHER" id="PTHR43873:SF1">
    <property type="entry name" value="COBYRINATE A,C-DIAMIDE SYNTHASE"/>
    <property type="match status" value="1"/>
</dbReference>
<dbReference type="InterPro" id="IPR027417">
    <property type="entry name" value="P-loop_NTPase"/>
</dbReference>
<evidence type="ECO:0000313" key="10">
    <source>
        <dbReference type="EMBL" id="GGJ42406.1"/>
    </source>
</evidence>
<dbReference type="NCBIfam" id="TIGR00379">
    <property type="entry name" value="cobB"/>
    <property type="match status" value="1"/>
</dbReference>
<keyword evidence="11" id="KW-1185">Reference proteome</keyword>
<feature type="site" description="Increases nucleophilicity of active site Cys" evidence="7">
    <location>
        <position position="418"/>
    </location>
</feature>
<feature type="domain" description="CobQ/CobB/MinD/ParA nucleotide binding" evidence="8">
    <location>
        <begin position="5"/>
        <end position="190"/>
    </location>
</feature>
<dbReference type="Proteomes" id="UP000632222">
    <property type="component" value="Unassembled WGS sequence"/>
</dbReference>
<comment type="similarity">
    <text evidence="7">Belongs to the CobB/CbiA family.</text>
</comment>
<dbReference type="InterPro" id="IPR004484">
    <property type="entry name" value="CbiA/CobB_synth"/>
</dbReference>
<keyword evidence="7" id="KW-0169">Cobalamin biosynthesis</keyword>
<dbReference type="PANTHER" id="PTHR43873">
    <property type="entry name" value="COBYRINATE A,C-DIAMIDE SYNTHASE"/>
    <property type="match status" value="1"/>
</dbReference>
<dbReference type="SUPFAM" id="SSF52317">
    <property type="entry name" value="Class I glutamine amidotransferase-like"/>
    <property type="match status" value="1"/>
</dbReference>
<dbReference type="Gene3D" id="3.40.50.300">
    <property type="entry name" value="P-loop containing nucleotide triphosphate hydrolases"/>
    <property type="match status" value="2"/>
</dbReference>
<dbReference type="SUPFAM" id="SSF52540">
    <property type="entry name" value="P-loop containing nucleoside triphosphate hydrolases"/>
    <property type="match status" value="1"/>
</dbReference>
<evidence type="ECO:0000256" key="7">
    <source>
        <dbReference type="HAMAP-Rule" id="MF_00027"/>
    </source>
</evidence>
<keyword evidence="3 7" id="KW-0547">Nucleotide-binding</keyword>
<keyword evidence="2 7" id="KW-0436">Ligase</keyword>
<dbReference type="InterPro" id="IPR011698">
    <property type="entry name" value="GATase_3"/>
</dbReference>
<reference evidence="11" key="1">
    <citation type="journal article" date="2019" name="Int. J. Syst. Evol. Microbiol.">
        <title>The Global Catalogue of Microorganisms (GCM) 10K type strain sequencing project: providing services to taxonomists for standard genome sequencing and annotation.</title>
        <authorList>
            <consortium name="The Broad Institute Genomics Platform"/>
            <consortium name="The Broad Institute Genome Sequencing Center for Infectious Disease"/>
            <person name="Wu L."/>
            <person name="Ma J."/>
        </authorList>
    </citation>
    <scope>NUCLEOTIDE SEQUENCE [LARGE SCALE GENOMIC DNA]</scope>
    <source>
        <strain evidence="11">JCM 14370</strain>
    </source>
</reference>
<dbReference type="EC" id="6.3.5.11" evidence="7"/>
<protein>
    <recommendedName>
        <fullName evidence="7">Cobyrinate a,c-diamide synthase</fullName>
        <ecNumber evidence="7">6.3.5.11</ecNumber>
    </recommendedName>
    <alternativeName>
        <fullName evidence="7">Cobyrinic acid a,c-diamide synthetase</fullName>
    </alternativeName>
</protein>
<dbReference type="PROSITE" id="PS51274">
    <property type="entry name" value="GATASE_COBBQ"/>
    <property type="match status" value="1"/>
</dbReference>
<comment type="catalytic activity">
    <reaction evidence="7">
        <text>cob(II)yrinate + 2 L-glutamine + 2 ATP + 2 H2O = cob(II)yrinate a,c diamide + 2 L-glutamate + 2 ADP + 2 phosphate + 2 H(+)</text>
        <dbReference type="Rhea" id="RHEA:26289"/>
        <dbReference type="ChEBI" id="CHEBI:15377"/>
        <dbReference type="ChEBI" id="CHEBI:15378"/>
        <dbReference type="ChEBI" id="CHEBI:29985"/>
        <dbReference type="ChEBI" id="CHEBI:30616"/>
        <dbReference type="ChEBI" id="CHEBI:43474"/>
        <dbReference type="ChEBI" id="CHEBI:58359"/>
        <dbReference type="ChEBI" id="CHEBI:58537"/>
        <dbReference type="ChEBI" id="CHEBI:58894"/>
        <dbReference type="ChEBI" id="CHEBI:456216"/>
        <dbReference type="EC" id="6.3.5.11"/>
    </reaction>
</comment>
<dbReference type="RefSeq" id="WP_229684827.1">
    <property type="nucleotide sequence ID" value="NZ_BMOD01000012.1"/>
</dbReference>
<keyword evidence="5 7" id="KW-0460">Magnesium</keyword>
<dbReference type="Pfam" id="PF07685">
    <property type="entry name" value="GATase_3"/>
    <property type="match status" value="1"/>
</dbReference>
<evidence type="ECO:0000256" key="4">
    <source>
        <dbReference type="ARBA" id="ARBA00022840"/>
    </source>
</evidence>
<proteinExistence type="inferred from homology"/>
<gene>
    <name evidence="7" type="primary">cbiA</name>
    <name evidence="10" type="ORF">GCM10008938_30680</name>
</gene>
<evidence type="ECO:0000256" key="5">
    <source>
        <dbReference type="ARBA" id="ARBA00022842"/>
    </source>
</evidence>
<dbReference type="NCBIfam" id="NF002204">
    <property type="entry name" value="PRK01077.1"/>
    <property type="match status" value="1"/>
</dbReference>
<evidence type="ECO:0000259" key="8">
    <source>
        <dbReference type="Pfam" id="PF01656"/>
    </source>
</evidence>
<comment type="function">
    <text evidence="7">Catalyzes the ATP-dependent amidation of the two carboxylate groups at positions a and c of cobyrinate, using either L-glutamine or ammonia as the nitrogen source.</text>
</comment>
<accession>A0ABQ2D205</accession>
<dbReference type="CDD" id="cd03130">
    <property type="entry name" value="GATase1_CobB"/>
    <property type="match status" value="1"/>
</dbReference>
<dbReference type="Pfam" id="PF01656">
    <property type="entry name" value="CbiA"/>
    <property type="match status" value="1"/>
</dbReference>
<feature type="active site" description="Nucleophile" evidence="7">
    <location>
        <position position="323"/>
    </location>
</feature>
<evidence type="ECO:0000313" key="11">
    <source>
        <dbReference type="Proteomes" id="UP000632222"/>
    </source>
</evidence>
<keyword evidence="6 7" id="KW-0315">Glutamine amidotransferase</keyword>
<dbReference type="InterPro" id="IPR029062">
    <property type="entry name" value="Class_I_gatase-like"/>
</dbReference>
<keyword evidence="4 7" id="KW-0067">ATP-binding</keyword>
<comment type="miscellaneous">
    <text evidence="7">The a and c carboxylates of cobyrinate are activated for nucleophilic attack via formation of a phosphorylated intermediate by ATP. CbiA catalyzes first the amidation of the c-carboxylate, and then that of the a-carboxylate.</text>
</comment>
<evidence type="ECO:0000256" key="2">
    <source>
        <dbReference type="ARBA" id="ARBA00022598"/>
    </source>
</evidence>
<comment type="pathway">
    <text evidence="7">Cofactor biosynthesis; adenosylcobalamin biosynthesis; cob(II)yrinate a,c-diamide from sirohydrochlorin (anaerobic route): step 10/10.</text>
</comment>
<organism evidence="10 11">
    <name type="scientific">Deinococcus roseus</name>
    <dbReference type="NCBI Taxonomy" id="392414"/>
    <lineage>
        <taxon>Bacteria</taxon>
        <taxon>Thermotogati</taxon>
        <taxon>Deinococcota</taxon>
        <taxon>Deinococci</taxon>
        <taxon>Deinococcales</taxon>
        <taxon>Deinococcaceae</taxon>
        <taxon>Deinococcus</taxon>
    </lineage>
</organism>
<comment type="cofactor">
    <cofactor evidence="1 7">
        <name>Mg(2+)</name>
        <dbReference type="ChEBI" id="CHEBI:18420"/>
    </cofactor>
</comment>